<comment type="similarity">
    <text evidence="2">Belongs to the acyltransferase 3 family.</text>
</comment>
<protein>
    <submittedName>
        <fullName evidence="5">Acyltransferase family protein</fullName>
    </submittedName>
</protein>
<feature type="transmembrane region" description="Helical" evidence="3">
    <location>
        <begin position="194"/>
        <end position="220"/>
    </location>
</feature>
<feature type="transmembrane region" description="Helical" evidence="3">
    <location>
        <begin position="38"/>
        <end position="61"/>
    </location>
</feature>
<feature type="transmembrane region" description="Helical" evidence="3">
    <location>
        <begin position="155"/>
        <end position="174"/>
    </location>
</feature>
<dbReference type="KEGG" id="paun:MJA45_04495"/>
<evidence type="ECO:0000256" key="3">
    <source>
        <dbReference type="SAM" id="Phobius"/>
    </source>
</evidence>
<dbReference type="GO" id="GO:0016747">
    <property type="term" value="F:acyltransferase activity, transferring groups other than amino-acyl groups"/>
    <property type="evidence" value="ECO:0007669"/>
    <property type="project" value="InterPro"/>
</dbReference>
<proteinExistence type="inferred from homology"/>
<evidence type="ECO:0000313" key="6">
    <source>
        <dbReference type="Proteomes" id="UP001305702"/>
    </source>
</evidence>
<feature type="transmembrane region" description="Helical" evidence="3">
    <location>
        <begin position="7"/>
        <end position="26"/>
    </location>
</feature>
<keyword evidence="3" id="KW-0472">Membrane</keyword>
<keyword evidence="3" id="KW-0812">Transmembrane</keyword>
<feature type="domain" description="Acyltransferase 3" evidence="4">
    <location>
        <begin position="7"/>
        <end position="337"/>
    </location>
</feature>
<evidence type="ECO:0000256" key="1">
    <source>
        <dbReference type="ARBA" id="ARBA00004370"/>
    </source>
</evidence>
<feature type="transmembrane region" description="Helical" evidence="3">
    <location>
        <begin position="324"/>
        <end position="342"/>
    </location>
</feature>
<dbReference type="RefSeq" id="WP_315606089.1">
    <property type="nucleotide sequence ID" value="NZ_CP130318.1"/>
</dbReference>
<reference evidence="5 6" key="1">
    <citation type="submission" date="2022-02" db="EMBL/GenBank/DDBJ databases">
        <title>Paenibacillus sp. MBLB1776 Whole Genome Shotgun Sequencing.</title>
        <authorList>
            <person name="Hwang C.Y."/>
            <person name="Cho E.-S."/>
            <person name="Seo M.-J."/>
        </authorList>
    </citation>
    <scope>NUCLEOTIDE SEQUENCE [LARGE SCALE GENOMIC DNA]</scope>
    <source>
        <strain evidence="5 6">MBLB1776</strain>
    </source>
</reference>
<feature type="transmembrane region" description="Helical" evidence="3">
    <location>
        <begin position="232"/>
        <end position="251"/>
    </location>
</feature>
<comment type="subcellular location">
    <subcellularLocation>
        <location evidence="1">Membrane</location>
    </subcellularLocation>
</comment>
<evidence type="ECO:0000259" key="4">
    <source>
        <dbReference type="Pfam" id="PF01757"/>
    </source>
</evidence>
<evidence type="ECO:0000313" key="5">
    <source>
        <dbReference type="EMBL" id="WNQ12312.1"/>
    </source>
</evidence>
<gene>
    <name evidence="5" type="ORF">MJA45_04495</name>
</gene>
<name>A0AA96RFS3_9BACL</name>
<sequence>MRNYYPGITLFKLAGCLLVLLAHVFLLRYLNVIPGKQLQFVLLLGRVIVPCFYVTAGFLAYQGWSHAADPRRYAGRYLKRLSLLYLLFCLLFAAQHTIPELVRGGFGPTAILNQAKILVIMFLVNGPFVQFWFIPPLLFGIAAAYLLWRAGRLRLAGLLALGSFLVIQLLGGSLRPHGGLVPVLLPFLNADQAGYLELALTRYAGFGFPFVMAGVLLGRYEQAFLRVRLRPYLLPLIGLNAAEAWFLMRYAEWSPDYRLALSLLPNTLLLFYGILKVRSQAVRRYHGWINRFAVATFCAHIPLMALNLYVLNWSVESMSGWQDLAYLALTLVECLLVTYLAGRRWRRQAGKPAGRKAALG</sequence>
<feature type="transmembrane region" description="Helical" evidence="3">
    <location>
        <begin position="257"/>
        <end position="277"/>
    </location>
</feature>
<accession>A0AA96RFS3</accession>
<feature type="transmembrane region" description="Helical" evidence="3">
    <location>
        <begin position="118"/>
        <end position="148"/>
    </location>
</feature>
<keyword evidence="3" id="KW-1133">Transmembrane helix</keyword>
<keyword evidence="6" id="KW-1185">Reference proteome</keyword>
<dbReference type="Pfam" id="PF01757">
    <property type="entry name" value="Acyl_transf_3"/>
    <property type="match status" value="1"/>
</dbReference>
<dbReference type="InterPro" id="IPR002656">
    <property type="entry name" value="Acyl_transf_3_dom"/>
</dbReference>
<dbReference type="Proteomes" id="UP001305702">
    <property type="component" value="Chromosome"/>
</dbReference>
<keyword evidence="5" id="KW-0012">Acyltransferase</keyword>
<dbReference type="AlphaFoldDB" id="A0AA96RFS3"/>
<dbReference type="EMBL" id="CP130318">
    <property type="protein sequence ID" value="WNQ12312.1"/>
    <property type="molecule type" value="Genomic_DNA"/>
</dbReference>
<feature type="transmembrane region" description="Helical" evidence="3">
    <location>
        <begin position="289"/>
        <end position="312"/>
    </location>
</feature>
<keyword evidence="5" id="KW-0808">Transferase</keyword>
<feature type="transmembrane region" description="Helical" evidence="3">
    <location>
        <begin position="81"/>
        <end position="98"/>
    </location>
</feature>
<evidence type="ECO:0000256" key="2">
    <source>
        <dbReference type="ARBA" id="ARBA00007400"/>
    </source>
</evidence>
<organism evidence="5 6">
    <name type="scientific">Paenibacillus aurantius</name>
    <dbReference type="NCBI Taxonomy" id="2918900"/>
    <lineage>
        <taxon>Bacteria</taxon>
        <taxon>Bacillati</taxon>
        <taxon>Bacillota</taxon>
        <taxon>Bacilli</taxon>
        <taxon>Bacillales</taxon>
        <taxon>Paenibacillaceae</taxon>
        <taxon>Paenibacillus</taxon>
    </lineage>
</organism>